<evidence type="ECO:0000256" key="5">
    <source>
        <dbReference type="ARBA" id="ARBA00022485"/>
    </source>
</evidence>
<keyword evidence="6 11" id="KW-0479">Metal-binding</keyword>
<protein>
    <recommendedName>
        <fullName evidence="11">L-serine deaminase</fullName>
    </recommendedName>
</protein>
<accession>A0A1C6H0Z2</accession>
<dbReference type="PANTHER" id="PTHR30182">
    <property type="entry name" value="L-SERINE DEHYDRATASE"/>
    <property type="match status" value="1"/>
</dbReference>
<evidence type="ECO:0000256" key="9">
    <source>
        <dbReference type="ARBA" id="ARBA00023239"/>
    </source>
</evidence>
<dbReference type="Gene3D" id="3.30.1330.90">
    <property type="entry name" value="D-3-phosphoglycerate dehydrogenase, domain 3"/>
    <property type="match status" value="1"/>
</dbReference>
<evidence type="ECO:0000256" key="4">
    <source>
        <dbReference type="ARBA" id="ARBA00022432"/>
    </source>
</evidence>
<evidence type="ECO:0000256" key="10">
    <source>
        <dbReference type="ARBA" id="ARBA00049406"/>
    </source>
</evidence>
<evidence type="ECO:0000256" key="1">
    <source>
        <dbReference type="ARBA" id="ARBA00001966"/>
    </source>
</evidence>
<dbReference type="SUPFAM" id="SSF143548">
    <property type="entry name" value="Serine metabolism enzymes domain"/>
    <property type="match status" value="1"/>
</dbReference>
<comment type="similarity">
    <text evidence="3 11 12">Belongs to the iron-sulfur dependent L-serine dehydratase family.</text>
</comment>
<evidence type="ECO:0000256" key="8">
    <source>
        <dbReference type="ARBA" id="ARBA00023014"/>
    </source>
</evidence>
<dbReference type="GO" id="GO:0051539">
    <property type="term" value="F:4 iron, 4 sulfur cluster binding"/>
    <property type="evidence" value="ECO:0007669"/>
    <property type="project" value="UniProtKB-UniRule"/>
</dbReference>
<dbReference type="InterPro" id="IPR004643">
    <property type="entry name" value="Fe-S_L-Ser_bsu"/>
</dbReference>
<dbReference type="PROSITE" id="PS51671">
    <property type="entry name" value="ACT"/>
    <property type="match status" value="1"/>
</dbReference>
<evidence type="ECO:0000256" key="12">
    <source>
        <dbReference type="RuleBase" id="RU366059"/>
    </source>
</evidence>
<evidence type="ECO:0000256" key="6">
    <source>
        <dbReference type="ARBA" id="ARBA00022723"/>
    </source>
</evidence>
<dbReference type="PIRSF" id="PIRSF036692">
    <property type="entry name" value="SDH_B"/>
    <property type="match status" value="1"/>
</dbReference>
<dbReference type="GO" id="GO:0006094">
    <property type="term" value="P:gluconeogenesis"/>
    <property type="evidence" value="ECO:0007669"/>
    <property type="project" value="UniProtKB-UniRule"/>
</dbReference>
<dbReference type="EMBL" id="FMHG01000001">
    <property type="protein sequence ID" value="SCJ51182.1"/>
    <property type="molecule type" value="Genomic_DNA"/>
</dbReference>
<keyword evidence="8 11" id="KW-0411">Iron-sulfur</keyword>
<comment type="pathway">
    <text evidence="2 11">Carbohydrate biosynthesis; gluconeogenesis.</text>
</comment>
<dbReference type="InterPro" id="IPR005131">
    <property type="entry name" value="Ser_deHydtase_bsu"/>
</dbReference>
<dbReference type="Pfam" id="PF01842">
    <property type="entry name" value="ACT"/>
    <property type="match status" value="1"/>
</dbReference>
<dbReference type="AlphaFoldDB" id="A0A1C6H0Z2"/>
<dbReference type="Pfam" id="PF03315">
    <property type="entry name" value="SDH_beta"/>
    <property type="match status" value="1"/>
</dbReference>
<proteinExistence type="inferred from homology"/>
<dbReference type="GO" id="GO:0003941">
    <property type="term" value="F:L-serine ammonia-lyase activity"/>
    <property type="evidence" value="ECO:0007669"/>
    <property type="project" value="UniProtKB-UniRule"/>
</dbReference>
<dbReference type="CDD" id="cd04903">
    <property type="entry name" value="ACT_LSD"/>
    <property type="match status" value="1"/>
</dbReference>
<comment type="cofactor">
    <cofactor evidence="1 12">
        <name>[4Fe-4S] cluster</name>
        <dbReference type="ChEBI" id="CHEBI:49883"/>
    </cofactor>
</comment>
<dbReference type="UniPathway" id="UPA00138"/>
<comment type="catalytic activity">
    <reaction evidence="10 11 12">
        <text>L-serine = pyruvate + NH4(+)</text>
        <dbReference type="Rhea" id="RHEA:19169"/>
        <dbReference type="ChEBI" id="CHEBI:15361"/>
        <dbReference type="ChEBI" id="CHEBI:28938"/>
        <dbReference type="ChEBI" id="CHEBI:33384"/>
        <dbReference type="EC" id="4.3.1.17"/>
    </reaction>
</comment>
<reference evidence="14" key="1">
    <citation type="submission" date="2015-09" db="EMBL/GenBank/DDBJ databases">
        <authorList>
            <consortium name="Pathogen Informatics"/>
        </authorList>
    </citation>
    <scope>NUCLEOTIDE SEQUENCE</scope>
    <source>
        <strain evidence="14">2789STDY5834896</strain>
    </source>
</reference>
<dbReference type="InterPro" id="IPR029009">
    <property type="entry name" value="ASB_dom_sf"/>
</dbReference>
<sequence length="224" mass="23537">MDSSSTSLFDILGPIMIGPSSSHTAGALRIGRAAGMLCTAPVVKAVFRLHGSFASTYKGHGSDRALAAGVLGMQTDDPDIKNALEICRQRGIEVKFTEADLGEVHPNTVQVELTDAGGIRHVLTGCSVGGGAVRIIGIDGFDTGITGEYPTIVTKHHDKVGVIKNVVSCISDAEVNIVTINLARSQKGKLATAIIETDTLVDGDVVEKIGQLEHMVDVLTMDKF</sequence>
<feature type="domain" description="ACT" evidence="13">
    <location>
        <begin position="151"/>
        <end position="223"/>
    </location>
</feature>
<evidence type="ECO:0000256" key="3">
    <source>
        <dbReference type="ARBA" id="ARBA00008636"/>
    </source>
</evidence>
<evidence type="ECO:0000256" key="7">
    <source>
        <dbReference type="ARBA" id="ARBA00023004"/>
    </source>
</evidence>
<dbReference type="Gene3D" id="3.30.70.260">
    <property type="match status" value="1"/>
</dbReference>
<dbReference type="GO" id="GO:0046872">
    <property type="term" value="F:metal ion binding"/>
    <property type="evidence" value="ECO:0007669"/>
    <property type="project" value="UniProtKB-UniRule"/>
</dbReference>
<dbReference type="SUPFAM" id="SSF55021">
    <property type="entry name" value="ACT-like"/>
    <property type="match status" value="1"/>
</dbReference>
<dbReference type="InterPro" id="IPR051318">
    <property type="entry name" value="Fe-S_L-Ser"/>
</dbReference>
<evidence type="ECO:0000259" key="13">
    <source>
        <dbReference type="PROSITE" id="PS51671"/>
    </source>
</evidence>
<keyword evidence="9 11" id="KW-0456">Lyase</keyword>
<keyword evidence="5 11" id="KW-0004">4Fe-4S</keyword>
<evidence type="ECO:0000313" key="14">
    <source>
        <dbReference type="EMBL" id="SCJ51182.1"/>
    </source>
</evidence>
<organism evidence="14">
    <name type="scientific">uncultured Anaerotruncus sp</name>
    <dbReference type="NCBI Taxonomy" id="905011"/>
    <lineage>
        <taxon>Bacteria</taxon>
        <taxon>Bacillati</taxon>
        <taxon>Bacillota</taxon>
        <taxon>Clostridia</taxon>
        <taxon>Eubacteriales</taxon>
        <taxon>Oscillospiraceae</taxon>
        <taxon>Anaerotruncus</taxon>
        <taxon>environmental samples</taxon>
    </lineage>
</organism>
<gene>
    <name evidence="14" type="primary">sdhB</name>
    <name evidence="14" type="ORF">SAMEA3545359_00629</name>
</gene>
<name>A0A1C6H0Z2_9FIRM</name>
<keyword evidence="4 11" id="KW-0312">Gluconeogenesis</keyword>
<keyword evidence="7 11" id="KW-0408">Iron</keyword>
<dbReference type="NCBIfam" id="TIGR00719">
    <property type="entry name" value="sda_beta"/>
    <property type="match status" value="1"/>
</dbReference>
<dbReference type="InterPro" id="IPR045865">
    <property type="entry name" value="ACT-like_dom_sf"/>
</dbReference>
<evidence type="ECO:0000256" key="11">
    <source>
        <dbReference type="PIRNR" id="PIRNR036692"/>
    </source>
</evidence>
<dbReference type="InterPro" id="IPR002912">
    <property type="entry name" value="ACT_dom"/>
</dbReference>
<dbReference type="PANTHER" id="PTHR30182:SF12">
    <property type="entry name" value="L-SERINE DEHYDRATASE, BETA CHAIN-RELATED"/>
    <property type="match status" value="1"/>
</dbReference>
<evidence type="ECO:0000256" key="2">
    <source>
        <dbReference type="ARBA" id="ARBA00004742"/>
    </source>
</evidence>